<protein>
    <submittedName>
        <fullName evidence="1">Uncharacterized protein</fullName>
    </submittedName>
</protein>
<proteinExistence type="predicted"/>
<dbReference type="EMBL" id="CAJNOH010000023">
    <property type="protein sequence ID" value="CAF0771454.1"/>
    <property type="molecule type" value="Genomic_DNA"/>
</dbReference>
<evidence type="ECO:0000313" key="4">
    <source>
        <dbReference type="EMBL" id="CAF3610480.1"/>
    </source>
</evidence>
<dbReference type="Proteomes" id="UP000663854">
    <property type="component" value="Unassembled WGS sequence"/>
</dbReference>
<dbReference type="EMBL" id="CAJNOT010000368">
    <property type="protein sequence ID" value="CAF0957084.1"/>
    <property type="molecule type" value="Genomic_DNA"/>
</dbReference>
<evidence type="ECO:0000313" key="6">
    <source>
        <dbReference type="Proteomes" id="UP000663870"/>
    </source>
</evidence>
<dbReference type="AlphaFoldDB" id="A0A813QTE1"/>
<evidence type="ECO:0000313" key="2">
    <source>
        <dbReference type="EMBL" id="CAF0957084.1"/>
    </source>
</evidence>
<evidence type="ECO:0000313" key="5">
    <source>
        <dbReference type="Proteomes" id="UP000663854"/>
    </source>
</evidence>
<comment type="caution">
    <text evidence="1">The sequence shown here is derived from an EMBL/GenBank/DDBJ whole genome shotgun (WGS) entry which is preliminary data.</text>
</comment>
<dbReference type="EMBL" id="CAJNOL010000643">
    <property type="protein sequence ID" value="CAF1149750.1"/>
    <property type="molecule type" value="Genomic_DNA"/>
</dbReference>
<name>A0A813QTE1_9BILA</name>
<sequence length="277" mass="32259">MALTSINNEQPARYFDLVNKSETLKRENGLSIDDSTLKNFSENRTSIPSDWDVSFGDVLNWSKDRPTEVYFVLEDRTLLKNPDRSGSGYLTIPFNVTRNIRNALLKYQHVIERIGKNNISTIEMHPEDIFIKENWGEVPHEILSSNVQFSYDPTEEFLYVNLPHISKSKAFKLGSTTMNNIQIWFTGAMEDQASFRIKYNFSGSQFHKYHDIYKLHNLNFSLPQTWSVEPGTTDIGHDHCNGEWIFHGDRKHLNEAKKSIHDFYKDLPITIEDIHEK</sequence>
<dbReference type="EMBL" id="CAJOBD010000197">
    <property type="protein sequence ID" value="CAF3610480.1"/>
    <property type="molecule type" value="Genomic_DNA"/>
</dbReference>
<dbReference type="Proteomes" id="UP000663836">
    <property type="component" value="Unassembled WGS sequence"/>
</dbReference>
<dbReference type="Proteomes" id="UP000663864">
    <property type="component" value="Unassembled WGS sequence"/>
</dbReference>
<accession>A0A813QTE1</accession>
<keyword evidence="6" id="KW-1185">Reference proteome</keyword>
<organism evidence="1 5">
    <name type="scientific">Rotaria sordida</name>
    <dbReference type="NCBI Taxonomy" id="392033"/>
    <lineage>
        <taxon>Eukaryota</taxon>
        <taxon>Metazoa</taxon>
        <taxon>Spiralia</taxon>
        <taxon>Gnathifera</taxon>
        <taxon>Rotifera</taxon>
        <taxon>Eurotatoria</taxon>
        <taxon>Bdelloidea</taxon>
        <taxon>Philodinida</taxon>
        <taxon>Philodinidae</taxon>
        <taxon>Rotaria</taxon>
    </lineage>
</organism>
<evidence type="ECO:0000313" key="3">
    <source>
        <dbReference type="EMBL" id="CAF1149750.1"/>
    </source>
</evidence>
<evidence type="ECO:0000313" key="1">
    <source>
        <dbReference type="EMBL" id="CAF0771454.1"/>
    </source>
</evidence>
<gene>
    <name evidence="4" type="ORF">JBS370_LOCUS4264</name>
    <name evidence="3" type="ORF">JXQ802_LOCUS21661</name>
    <name evidence="1" type="ORF">PYM288_LOCUS3127</name>
    <name evidence="2" type="ORF">ZHD862_LOCUS10318</name>
</gene>
<reference evidence="1" key="1">
    <citation type="submission" date="2021-02" db="EMBL/GenBank/DDBJ databases">
        <authorList>
            <person name="Nowell W R."/>
        </authorList>
    </citation>
    <scope>NUCLEOTIDE SEQUENCE</scope>
</reference>
<dbReference type="Proteomes" id="UP000663870">
    <property type="component" value="Unassembled WGS sequence"/>
</dbReference>